<comment type="caution">
    <text evidence="6">The sequence shown here is derived from an EMBL/GenBank/DDBJ whole genome shotgun (WGS) entry which is preliminary data.</text>
</comment>
<proteinExistence type="predicted"/>
<comment type="subcellular location">
    <subcellularLocation>
        <location evidence="1">Membrane</location>
        <topology evidence="1">Multi-pass membrane protein</topology>
    </subcellularLocation>
</comment>
<evidence type="ECO:0000256" key="5">
    <source>
        <dbReference type="SAM" id="Phobius"/>
    </source>
</evidence>
<evidence type="ECO:0000313" key="7">
    <source>
        <dbReference type="Proteomes" id="UP000286681"/>
    </source>
</evidence>
<keyword evidence="3 5" id="KW-1133">Transmembrane helix</keyword>
<protein>
    <submittedName>
        <fullName evidence="6">Uncharacterized protein</fullName>
    </submittedName>
</protein>
<dbReference type="InterPro" id="IPR059112">
    <property type="entry name" value="CysZ/EI24"/>
</dbReference>
<evidence type="ECO:0000313" key="6">
    <source>
        <dbReference type="EMBL" id="RSU97522.1"/>
    </source>
</evidence>
<dbReference type="AlphaFoldDB" id="A0AAJ4V945"/>
<evidence type="ECO:0000256" key="2">
    <source>
        <dbReference type="ARBA" id="ARBA00022692"/>
    </source>
</evidence>
<organism evidence="6 7">
    <name type="scientific">Sphingomonas koreensis</name>
    <dbReference type="NCBI Taxonomy" id="93064"/>
    <lineage>
        <taxon>Bacteria</taxon>
        <taxon>Pseudomonadati</taxon>
        <taxon>Pseudomonadota</taxon>
        <taxon>Alphaproteobacteria</taxon>
        <taxon>Sphingomonadales</taxon>
        <taxon>Sphingomonadaceae</taxon>
        <taxon>Sphingomonas</taxon>
    </lineage>
</organism>
<evidence type="ECO:0000256" key="3">
    <source>
        <dbReference type="ARBA" id="ARBA00022989"/>
    </source>
</evidence>
<dbReference type="Pfam" id="PF07264">
    <property type="entry name" value="EI24"/>
    <property type="match status" value="1"/>
</dbReference>
<feature type="transmembrane region" description="Helical" evidence="5">
    <location>
        <begin position="100"/>
        <end position="128"/>
    </location>
</feature>
<dbReference type="Proteomes" id="UP000286681">
    <property type="component" value="Unassembled WGS sequence"/>
</dbReference>
<dbReference type="EMBL" id="QQWO01000032">
    <property type="protein sequence ID" value="RSU97522.1"/>
    <property type="molecule type" value="Genomic_DNA"/>
</dbReference>
<feature type="transmembrane region" description="Helical" evidence="5">
    <location>
        <begin position="59"/>
        <end position="80"/>
    </location>
</feature>
<name>A0AAJ4V945_9SPHN</name>
<sequence length="186" mass="20157">MDGCGHFDLRRKVFARLVDTATSRNCVDLGRTPGPSMLAMLDAFLLSVRQLGDKRILTVFLKSMLLTLAIFAALGSALWFGTDALVRHYFEGSETTAAAASAVALLIGLLGGWLLFRAIAVAVIGVFADEVVHAVEAKHYPARFAAARDLSFARSLAMGMRSAVRALLVNLVLVPLYHTFPKWHAV</sequence>
<accession>A0AAJ4V945</accession>
<keyword evidence="2 5" id="KW-0812">Transmembrane</keyword>
<reference evidence="6 7" key="1">
    <citation type="submission" date="2018-07" db="EMBL/GenBank/DDBJ databases">
        <title>Genomic and Epidemiologic Investigation of an Indolent Hospital Outbreak.</title>
        <authorList>
            <person name="Johnson R.C."/>
            <person name="Deming C."/>
            <person name="Conlan S."/>
            <person name="Zellmer C.J."/>
            <person name="Michelin A.V."/>
            <person name="Lee-Lin S."/>
            <person name="Thomas P.J."/>
            <person name="Park M."/>
            <person name="Weingarten R.A."/>
            <person name="Less J."/>
            <person name="Dekker J.P."/>
            <person name="Frank K.M."/>
            <person name="Musser K.A."/>
            <person name="Mcquiston J.R."/>
            <person name="Henderson D.K."/>
            <person name="Lau A.F."/>
            <person name="Palmore T.N."/>
            <person name="Segre J.A."/>
        </authorList>
    </citation>
    <scope>NUCLEOTIDE SEQUENCE [LARGE SCALE GENOMIC DNA]</scope>
    <source>
        <strain evidence="6 7">SK-NIH.Env10_0317</strain>
    </source>
</reference>
<keyword evidence="4 5" id="KW-0472">Membrane</keyword>
<evidence type="ECO:0000256" key="1">
    <source>
        <dbReference type="ARBA" id="ARBA00004141"/>
    </source>
</evidence>
<feature type="transmembrane region" description="Helical" evidence="5">
    <location>
        <begin position="163"/>
        <end position="180"/>
    </location>
</feature>
<evidence type="ECO:0000256" key="4">
    <source>
        <dbReference type="ARBA" id="ARBA00023136"/>
    </source>
</evidence>
<gene>
    <name evidence="6" type="ORF">CA257_22340</name>
</gene>